<dbReference type="AlphaFoldDB" id="A0A1Q9F403"/>
<comment type="caution">
    <text evidence="1">The sequence shown here is derived from an EMBL/GenBank/DDBJ whole genome shotgun (WGS) entry which is preliminary data.</text>
</comment>
<name>A0A1Q9F403_SYMMI</name>
<proteinExistence type="predicted"/>
<gene>
    <name evidence="1" type="ORF">AK812_SmicGene1468</name>
</gene>
<dbReference type="EMBL" id="LSRX01000016">
    <property type="protein sequence ID" value="OLQ14372.1"/>
    <property type="molecule type" value="Genomic_DNA"/>
</dbReference>
<accession>A0A1Q9F403</accession>
<dbReference type="Proteomes" id="UP000186817">
    <property type="component" value="Unassembled WGS sequence"/>
</dbReference>
<reference evidence="1 2" key="1">
    <citation type="submission" date="2016-02" db="EMBL/GenBank/DDBJ databases">
        <title>Genome analysis of coral dinoflagellate symbionts highlights evolutionary adaptations to a symbiotic lifestyle.</title>
        <authorList>
            <person name="Aranda M."/>
            <person name="Li Y."/>
            <person name="Liew Y.J."/>
            <person name="Baumgarten S."/>
            <person name="Simakov O."/>
            <person name="Wilson M."/>
            <person name="Piel J."/>
            <person name="Ashoor H."/>
            <person name="Bougouffa S."/>
            <person name="Bajic V.B."/>
            <person name="Ryu T."/>
            <person name="Ravasi T."/>
            <person name="Bayer T."/>
            <person name="Micklem G."/>
            <person name="Kim H."/>
            <person name="Bhak J."/>
            <person name="Lajeunesse T.C."/>
            <person name="Voolstra C.R."/>
        </authorList>
    </citation>
    <scope>NUCLEOTIDE SEQUENCE [LARGE SCALE GENOMIC DNA]</scope>
    <source>
        <strain evidence="1 2">CCMP2467</strain>
    </source>
</reference>
<dbReference type="OrthoDB" id="410689at2759"/>
<keyword evidence="2" id="KW-1185">Reference proteome</keyword>
<organism evidence="1 2">
    <name type="scientific">Symbiodinium microadriaticum</name>
    <name type="common">Dinoflagellate</name>
    <name type="synonym">Zooxanthella microadriatica</name>
    <dbReference type="NCBI Taxonomy" id="2951"/>
    <lineage>
        <taxon>Eukaryota</taxon>
        <taxon>Sar</taxon>
        <taxon>Alveolata</taxon>
        <taxon>Dinophyceae</taxon>
        <taxon>Suessiales</taxon>
        <taxon>Symbiodiniaceae</taxon>
        <taxon>Symbiodinium</taxon>
    </lineage>
</organism>
<sequence length="261" mass="28393">MIAKNIGSLTAGLHFNAVLNMDIIHFLLTLLWCWGRVAGLVRLEGGSCEIAGDQVGCSHRADGFVHVASSMTAEHVQHTAVQRATPPVLQAAKRQVPKLEKQQLLQPQHIPLEVGAGEHVASTVECYSFINFEDGAFVGCWLDGDGQVFLDMVDCTALQRWWMEATLWCCSFEKFRGVTEAADEFRPYQVSSKQLPFVIVADGGAQHNVELAFGCEDSTLSQDRAAPAVGGDPAWAPIKGNQIDPGGFSLFFRQGFGGETQ</sequence>
<evidence type="ECO:0000313" key="1">
    <source>
        <dbReference type="EMBL" id="OLQ14372.1"/>
    </source>
</evidence>
<protein>
    <submittedName>
        <fullName evidence="1">Uncharacterized protein</fullName>
    </submittedName>
</protein>
<evidence type="ECO:0000313" key="2">
    <source>
        <dbReference type="Proteomes" id="UP000186817"/>
    </source>
</evidence>